<feature type="signal peptide" evidence="3">
    <location>
        <begin position="1"/>
        <end position="19"/>
    </location>
</feature>
<feature type="chain" id="PRO_5002908265" description="Glucose-methanol-choline oxidoreductase N-terminal domain-containing protein" evidence="3">
    <location>
        <begin position="20"/>
        <end position="698"/>
    </location>
</feature>
<dbReference type="eggNOG" id="KOG1238">
    <property type="taxonomic scope" value="Eukaryota"/>
</dbReference>
<evidence type="ECO:0000256" key="3">
    <source>
        <dbReference type="SAM" id="SignalP"/>
    </source>
</evidence>
<comment type="similarity">
    <text evidence="1">Belongs to the GMC oxidoreductase family.</text>
</comment>
<dbReference type="Pfam" id="PF13450">
    <property type="entry name" value="NAD_binding_8"/>
    <property type="match status" value="1"/>
</dbReference>
<dbReference type="PROSITE" id="PS00624">
    <property type="entry name" value="GMC_OXRED_2"/>
    <property type="match status" value="1"/>
</dbReference>
<dbReference type="HOGENOM" id="CLU_002865_4_1_1"/>
<dbReference type="InterPro" id="IPR007867">
    <property type="entry name" value="GMC_OxRtase_C"/>
</dbReference>
<dbReference type="Gene3D" id="3.50.50.60">
    <property type="entry name" value="FAD/NAD(P)-binding domain"/>
    <property type="match status" value="1"/>
</dbReference>
<keyword evidence="2" id="KW-0274">FAD</keyword>
<name>C1G5P9_PARBD</name>
<dbReference type="PANTHER" id="PTHR11552:SF213">
    <property type="entry name" value="DEHYDROGENASE, PUTATIVE-RELATED"/>
    <property type="match status" value="1"/>
</dbReference>
<dbReference type="GO" id="GO:0050660">
    <property type="term" value="F:flavin adenine dinucleotide binding"/>
    <property type="evidence" value="ECO:0007669"/>
    <property type="project" value="InterPro"/>
</dbReference>
<dbReference type="STRING" id="502780.C1G5P9"/>
<dbReference type="SUPFAM" id="SSF51905">
    <property type="entry name" value="FAD/NAD(P)-binding domain"/>
    <property type="match status" value="1"/>
</dbReference>
<dbReference type="PIRSF" id="PIRSF000137">
    <property type="entry name" value="Alcohol_oxidase"/>
    <property type="match status" value="1"/>
</dbReference>
<organism evidence="5 6">
    <name type="scientific">Paracoccidioides brasiliensis (strain Pb18)</name>
    <dbReference type="NCBI Taxonomy" id="502780"/>
    <lineage>
        <taxon>Eukaryota</taxon>
        <taxon>Fungi</taxon>
        <taxon>Dikarya</taxon>
        <taxon>Ascomycota</taxon>
        <taxon>Pezizomycotina</taxon>
        <taxon>Eurotiomycetes</taxon>
        <taxon>Eurotiomycetidae</taxon>
        <taxon>Onygenales</taxon>
        <taxon>Ajellomycetaceae</taxon>
        <taxon>Paracoccidioides</taxon>
    </lineage>
</organism>
<feature type="domain" description="Glucose-methanol-choline oxidoreductase N-terminal" evidence="4">
    <location>
        <begin position="379"/>
        <end position="393"/>
    </location>
</feature>
<evidence type="ECO:0000256" key="2">
    <source>
        <dbReference type="PIRSR" id="PIRSR000137-2"/>
    </source>
</evidence>
<comment type="cofactor">
    <cofactor evidence="2">
        <name>FAD</name>
        <dbReference type="ChEBI" id="CHEBI:57692"/>
    </cofactor>
</comment>
<dbReference type="Gene3D" id="3.30.560.10">
    <property type="entry name" value="Glucose Oxidase, domain 3"/>
    <property type="match status" value="1"/>
</dbReference>
<dbReference type="KEGG" id="pbn:PADG_02504"/>
<proteinExistence type="inferred from homology"/>
<evidence type="ECO:0000313" key="6">
    <source>
        <dbReference type="Proteomes" id="UP000001628"/>
    </source>
</evidence>
<dbReference type="AlphaFoldDB" id="C1G5P9"/>
<keyword evidence="2" id="KW-0285">Flavoprotein</keyword>
<evidence type="ECO:0000256" key="1">
    <source>
        <dbReference type="ARBA" id="ARBA00010790"/>
    </source>
</evidence>
<dbReference type="InterPro" id="IPR036188">
    <property type="entry name" value="FAD/NAD-bd_sf"/>
</dbReference>
<keyword evidence="6" id="KW-1185">Reference proteome</keyword>
<dbReference type="OrthoDB" id="269227at2759"/>
<dbReference type="Pfam" id="PF00732">
    <property type="entry name" value="GMC_oxred_N"/>
    <property type="match status" value="1"/>
</dbReference>
<evidence type="ECO:0000259" key="4">
    <source>
        <dbReference type="PROSITE" id="PS00624"/>
    </source>
</evidence>
<dbReference type="GO" id="GO:0016614">
    <property type="term" value="F:oxidoreductase activity, acting on CH-OH group of donors"/>
    <property type="evidence" value="ECO:0007669"/>
    <property type="project" value="InterPro"/>
</dbReference>
<feature type="binding site" evidence="2">
    <location>
        <position position="325"/>
    </location>
    <ligand>
        <name>FAD</name>
        <dbReference type="ChEBI" id="CHEBI:57692"/>
    </ligand>
</feature>
<keyword evidence="3" id="KW-0732">Signal</keyword>
<protein>
    <recommendedName>
        <fullName evidence="4">Glucose-methanol-choline oxidoreductase N-terminal domain-containing protein</fullName>
    </recommendedName>
</protein>
<dbReference type="RefSeq" id="XP_010758489.1">
    <property type="nucleotide sequence ID" value="XM_010760187.1"/>
</dbReference>
<dbReference type="InterPro" id="IPR000172">
    <property type="entry name" value="GMC_OxRdtase_N"/>
</dbReference>
<dbReference type="SUPFAM" id="SSF54373">
    <property type="entry name" value="FAD-linked reductases, C-terminal domain"/>
    <property type="match status" value="1"/>
</dbReference>
<dbReference type="EMBL" id="KN275959">
    <property type="protein sequence ID" value="EEH46406.1"/>
    <property type="molecule type" value="Genomic_DNA"/>
</dbReference>
<dbReference type="OMA" id="GCTRHNA"/>
<dbReference type="InterPro" id="IPR012132">
    <property type="entry name" value="GMC_OxRdtase"/>
</dbReference>
<dbReference type="Pfam" id="PF05199">
    <property type="entry name" value="GMC_oxred_C"/>
    <property type="match status" value="1"/>
</dbReference>
<dbReference type="PANTHER" id="PTHR11552">
    <property type="entry name" value="GLUCOSE-METHANOL-CHOLINE GMC OXIDOREDUCTASE"/>
    <property type="match status" value="1"/>
</dbReference>
<dbReference type="GeneID" id="22581973"/>
<dbReference type="Proteomes" id="UP000001628">
    <property type="component" value="Unassembled WGS sequence"/>
</dbReference>
<gene>
    <name evidence="5" type="ORF">PADG_02504</name>
</gene>
<evidence type="ECO:0000313" key="5">
    <source>
        <dbReference type="EMBL" id="EEH46406.1"/>
    </source>
</evidence>
<dbReference type="InParanoid" id="C1G5P9"/>
<dbReference type="VEuPathDB" id="FungiDB:PADG_02504"/>
<accession>C1G5P9</accession>
<sequence length="698" mass="75783">MFFQQRLGLLALVASDVLAATVPHGKHHSPIKGAFAKRESSNTTEIYDYVVVGSGPGGGPVASRLARAGHKVLLIDAGDDQGDSILYQTPALHLHSTEYAPMRWDYWVNYFPDFERQKKNSKFTYRKANGQVHVGQNAPSDAKPLGILYPRAGTLGGCASHNAMITIYPHKSDWRSIETITGDASWSPDNMRKYFQRLERSRYVPNGFAGHGFEGWLETTVTDLSLAAQDLKLLSLVIALGTAMGNSVGSLITTVTGLAGVLLGDINADTPLRDSTEATYQVPLAINAPDYKRNGPREFILDTANAVNEDGSRKYHLDLALNTLVTNVRFDTSGAKPRAVGVDFLKGKSLYAADPRATGAEEGIPGRVTATKEVILSAGAFNTPQLLKLSGIGPKDELRKFNIPVLVDLPGVGQNLQDRYETGLIAETPSDFSIISKCTFLATDPDPCLEQYQKGVGSHEKGIYTSSGLAVGIVKRTSASAGDPDVLISGAPVWFSGFYPGSSVKAITDARHWTWITLKAHTRNNAGTVKLRSRNPRDTPVINFNSFDSGVTAAGADEKDLQAMVESVEFSRKIFENVIPLDGSFKEVWPGPERANDTESLKEFIKNEVWGHHASCTCPIGADDDPMAVLDSNFRVRGVNGLRVVDASSFPKIPGFYISAPIYMISEKAAEVILEGKKADLRQQGHNLSHVEGRFISF</sequence>
<reference evidence="5 6" key="1">
    <citation type="journal article" date="2011" name="PLoS Genet.">
        <title>Comparative genomic analysis of human fungal pathogens causing paracoccidioidomycosis.</title>
        <authorList>
            <person name="Desjardins C.A."/>
            <person name="Champion M.D."/>
            <person name="Holder J.W."/>
            <person name="Muszewska A."/>
            <person name="Goldberg J."/>
            <person name="Bailao A.M."/>
            <person name="Brigido M.M."/>
            <person name="Ferreira M.E."/>
            <person name="Garcia A.M."/>
            <person name="Grynberg M."/>
            <person name="Gujja S."/>
            <person name="Heiman D.I."/>
            <person name="Henn M.R."/>
            <person name="Kodira C.D."/>
            <person name="Leon-Narvaez H."/>
            <person name="Longo L.V."/>
            <person name="Ma L.J."/>
            <person name="Malavazi I."/>
            <person name="Matsuo A.L."/>
            <person name="Morais F.V."/>
            <person name="Pereira M."/>
            <person name="Rodriguez-Brito S."/>
            <person name="Sakthikumar S."/>
            <person name="Salem-Izacc S.M."/>
            <person name="Sykes S.M."/>
            <person name="Teixeira M.M."/>
            <person name="Vallejo M.C."/>
            <person name="Walter M.E."/>
            <person name="Yandava C."/>
            <person name="Young S."/>
            <person name="Zeng Q."/>
            <person name="Zucker J."/>
            <person name="Felipe M.S."/>
            <person name="Goldman G.H."/>
            <person name="Haas B.J."/>
            <person name="McEwen J.G."/>
            <person name="Nino-Vega G."/>
            <person name="Puccia R."/>
            <person name="San-Blas G."/>
            <person name="Soares C.M."/>
            <person name="Birren B.W."/>
            <person name="Cuomo C.A."/>
        </authorList>
    </citation>
    <scope>NUCLEOTIDE SEQUENCE [LARGE SCALE GENOMIC DNA]</scope>
    <source>
        <strain evidence="5 6">Pb18</strain>
    </source>
</reference>